<dbReference type="SMART" id="SM00418">
    <property type="entry name" value="HTH_ARSR"/>
    <property type="match status" value="1"/>
</dbReference>
<evidence type="ECO:0000313" key="7">
    <source>
        <dbReference type="Proteomes" id="UP000288943"/>
    </source>
</evidence>
<keyword evidence="8" id="KW-1185">Reference proteome</keyword>
<proteinExistence type="predicted"/>
<evidence type="ECO:0000313" key="5">
    <source>
        <dbReference type="EMBL" id="MCY9598215.1"/>
    </source>
</evidence>
<dbReference type="Pfam" id="PF01022">
    <property type="entry name" value="HTH_5"/>
    <property type="match status" value="1"/>
</dbReference>
<dbReference type="Proteomes" id="UP000288943">
    <property type="component" value="Chromosome"/>
</dbReference>
<evidence type="ECO:0000256" key="3">
    <source>
        <dbReference type="ARBA" id="ARBA00023163"/>
    </source>
</evidence>
<accession>A0A410WY79</accession>
<dbReference type="PRINTS" id="PR00778">
    <property type="entry name" value="HTHARSR"/>
</dbReference>
<dbReference type="OrthoDB" id="9794330at2"/>
<dbReference type="AlphaFoldDB" id="A0A410WY79"/>
<dbReference type="InterPro" id="IPR051011">
    <property type="entry name" value="Metal_resp_trans_reg"/>
</dbReference>
<dbReference type="PANTHER" id="PTHR43132:SF6">
    <property type="entry name" value="HTH-TYPE TRANSCRIPTIONAL REPRESSOR CZRA"/>
    <property type="match status" value="1"/>
</dbReference>
<evidence type="ECO:0000259" key="4">
    <source>
        <dbReference type="PROSITE" id="PS50987"/>
    </source>
</evidence>
<evidence type="ECO:0000313" key="8">
    <source>
        <dbReference type="Proteomes" id="UP001527202"/>
    </source>
</evidence>
<name>A0A410WY79_9BACL</name>
<sequence>MQKPIEDLCDETCAGTETDGTALEHAKMDESMAVNLAEMFKALGDPTRVKIIYALSQQELCVHDLSVVLEMGQSAVSHQLRYLRNVRIVKRRKSGKTVFYSLDDDHVKEIFRQTLQHLAHV</sequence>
<keyword evidence="1" id="KW-0805">Transcription regulation</keyword>
<evidence type="ECO:0000313" key="6">
    <source>
        <dbReference type="EMBL" id="QAV19161.1"/>
    </source>
</evidence>
<protein>
    <submittedName>
        <fullName evidence="5">Metalloregulator ArsR/SmtB family transcription factor</fullName>
    </submittedName>
    <submittedName>
        <fullName evidence="6">Transcriptional regulator</fullName>
    </submittedName>
</protein>
<organism evidence="6 7">
    <name type="scientific">Paenibacillus chitinolyticus</name>
    <dbReference type="NCBI Taxonomy" id="79263"/>
    <lineage>
        <taxon>Bacteria</taxon>
        <taxon>Bacillati</taxon>
        <taxon>Bacillota</taxon>
        <taxon>Bacilli</taxon>
        <taxon>Bacillales</taxon>
        <taxon>Paenibacillaceae</taxon>
        <taxon>Paenibacillus</taxon>
    </lineage>
</organism>
<dbReference type="GeneID" id="95376377"/>
<dbReference type="GO" id="GO:0003677">
    <property type="term" value="F:DNA binding"/>
    <property type="evidence" value="ECO:0007669"/>
    <property type="project" value="UniProtKB-KW"/>
</dbReference>
<reference evidence="5 8" key="2">
    <citation type="submission" date="2022-05" db="EMBL/GenBank/DDBJ databases">
        <title>Genome Sequencing of Bee-Associated Microbes.</title>
        <authorList>
            <person name="Dunlap C."/>
        </authorList>
    </citation>
    <scope>NUCLEOTIDE SEQUENCE [LARGE SCALE GENOMIC DNA]</scope>
    <source>
        <strain evidence="5 8">NRRL B-23120</strain>
    </source>
</reference>
<dbReference type="InterPro" id="IPR001845">
    <property type="entry name" value="HTH_ArsR_DNA-bd_dom"/>
</dbReference>
<dbReference type="EMBL" id="JAMDMJ010000029">
    <property type="protein sequence ID" value="MCY9598215.1"/>
    <property type="molecule type" value="Genomic_DNA"/>
</dbReference>
<dbReference type="CDD" id="cd00090">
    <property type="entry name" value="HTH_ARSR"/>
    <property type="match status" value="1"/>
</dbReference>
<dbReference type="PROSITE" id="PS50987">
    <property type="entry name" value="HTH_ARSR_2"/>
    <property type="match status" value="1"/>
</dbReference>
<dbReference type="RefSeq" id="WP_042225970.1">
    <property type="nucleotide sequence ID" value="NZ_CP026520.1"/>
</dbReference>
<dbReference type="InterPro" id="IPR036388">
    <property type="entry name" value="WH-like_DNA-bd_sf"/>
</dbReference>
<dbReference type="InterPro" id="IPR011991">
    <property type="entry name" value="ArsR-like_HTH"/>
</dbReference>
<feature type="domain" description="HTH arsR-type" evidence="4">
    <location>
        <begin position="28"/>
        <end position="121"/>
    </location>
</feature>
<dbReference type="NCBIfam" id="NF033788">
    <property type="entry name" value="HTH_metalloreg"/>
    <property type="match status" value="1"/>
</dbReference>
<evidence type="ECO:0000256" key="1">
    <source>
        <dbReference type="ARBA" id="ARBA00023015"/>
    </source>
</evidence>
<keyword evidence="2" id="KW-0238">DNA-binding</keyword>
<reference evidence="6 7" key="1">
    <citation type="submission" date="2018-01" db="EMBL/GenBank/DDBJ databases">
        <title>The whole genome sequencing and assembly of Paenibacillus chitinolyticus KCCM 41400 strain.</title>
        <authorList>
            <person name="Kim J.-Y."/>
            <person name="Park M.-K."/>
            <person name="Lee Y.-J."/>
            <person name="Yi H."/>
            <person name="Bahn Y.-S."/>
            <person name="Kim J.F."/>
            <person name="Lee D.-W."/>
        </authorList>
    </citation>
    <scope>NUCLEOTIDE SEQUENCE [LARGE SCALE GENOMIC DNA]</scope>
    <source>
        <strain evidence="6 7">KCCM 41400</strain>
    </source>
</reference>
<dbReference type="Gene3D" id="1.10.10.10">
    <property type="entry name" value="Winged helix-like DNA-binding domain superfamily/Winged helix DNA-binding domain"/>
    <property type="match status" value="1"/>
</dbReference>
<gene>
    <name evidence="5" type="ORF">M5X16_20920</name>
    <name evidence="6" type="ORF">PC41400_16330</name>
</gene>
<dbReference type="GO" id="GO:0003700">
    <property type="term" value="F:DNA-binding transcription factor activity"/>
    <property type="evidence" value="ECO:0007669"/>
    <property type="project" value="InterPro"/>
</dbReference>
<keyword evidence="3" id="KW-0804">Transcription</keyword>
<dbReference type="PANTHER" id="PTHR43132">
    <property type="entry name" value="ARSENICAL RESISTANCE OPERON REPRESSOR ARSR-RELATED"/>
    <property type="match status" value="1"/>
</dbReference>
<evidence type="ECO:0000256" key="2">
    <source>
        <dbReference type="ARBA" id="ARBA00023125"/>
    </source>
</evidence>
<dbReference type="InterPro" id="IPR036390">
    <property type="entry name" value="WH_DNA-bd_sf"/>
</dbReference>
<dbReference type="SUPFAM" id="SSF46785">
    <property type="entry name" value="Winged helix' DNA-binding domain"/>
    <property type="match status" value="1"/>
</dbReference>
<dbReference type="KEGG" id="pchi:PC41400_16330"/>
<dbReference type="Proteomes" id="UP001527202">
    <property type="component" value="Unassembled WGS sequence"/>
</dbReference>
<dbReference type="EMBL" id="CP026520">
    <property type="protein sequence ID" value="QAV19161.1"/>
    <property type="molecule type" value="Genomic_DNA"/>
</dbReference>